<dbReference type="OrthoDB" id="7688532at2"/>
<gene>
    <name evidence="1" type="ORF">DSW25_09435</name>
</gene>
<evidence type="ECO:0000313" key="2">
    <source>
        <dbReference type="Proteomes" id="UP000027734"/>
    </source>
</evidence>
<dbReference type="InterPro" id="IPR025961">
    <property type="entry name" value="Metal_resist"/>
</dbReference>
<name>A0A073IW85_9RHOB</name>
<protein>
    <recommendedName>
        <fullName evidence="3">Periplasmic heavy metal sensor</fullName>
    </recommendedName>
</protein>
<keyword evidence="2" id="KW-1185">Reference proteome</keyword>
<comment type="caution">
    <text evidence="1">The sequence shown here is derived from an EMBL/GenBank/DDBJ whole genome shotgun (WGS) entry which is preliminary data.</text>
</comment>
<dbReference type="eggNOG" id="ENOG5032ZIM">
    <property type="taxonomic scope" value="Bacteria"/>
</dbReference>
<evidence type="ECO:0008006" key="3">
    <source>
        <dbReference type="Google" id="ProtNLM"/>
    </source>
</evidence>
<dbReference type="STRING" id="1300350.Z948_2771"/>
<sequence>MAEGIKKRRWMPVILGLSLAVNLAVVASVSGAMFRHKGGRADGPRVLKGGAIYMQALPHEIRRDLRAELRAGRRGVGSDPAQMVELLRSEPFDATAAAAVFEQEHSASLKRLQTGSQAWLKAVEDMTVQERSAYADQLQDLIERREKHKKKPKS</sequence>
<dbReference type="AlphaFoldDB" id="A0A073IW85"/>
<proteinExistence type="predicted"/>
<dbReference type="EMBL" id="JAMC01000003">
    <property type="protein sequence ID" value="KEJ89632.1"/>
    <property type="molecule type" value="Genomic_DNA"/>
</dbReference>
<evidence type="ECO:0000313" key="1">
    <source>
        <dbReference type="EMBL" id="KEJ89632.1"/>
    </source>
</evidence>
<organism evidence="1 2">
    <name type="scientific">Sulfitobacter donghicola DSW-25 = KCTC 12864 = JCM 14565</name>
    <dbReference type="NCBI Taxonomy" id="1300350"/>
    <lineage>
        <taxon>Bacteria</taxon>
        <taxon>Pseudomonadati</taxon>
        <taxon>Pseudomonadota</taxon>
        <taxon>Alphaproteobacteria</taxon>
        <taxon>Rhodobacterales</taxon>
        <taxon>Roseobacteraceae</taxon>
        <taxon>Sulfitobacter</taxon>
    </lineage>
</organism>
<accession>A0A073IW85</accession>
<dbReference type="Pfam" id="PF13801">
    <property type="entry name" value="Metal_resist"/>
    <property type="match status" value="1"/>
</dbReference>
<reference evidence="1 2" key="1">
    <citation type="submission" date="2014-01" db="EMBL/GenBank/DDBJ databases">
        <title>Sulfitobacter donghicola JCM 14565 Genome Sequencing.</title>
        <authorList>
            <person name="Lai Q."/>
            <person name="Hong Z."/>
        </authorList>
    </citation>
    <scope>NUCLEOTIDE SEQUENCE [LARGE SCALE GENOMIC DNA]</scope>
    <source>
        <strain evidence="1 2">JCM 14565</strain>
    </source>
</reference>
<dbReference type="Proteomes" id="UP000027734">
    <property type="component" value="Unassembled WGS sequence"/>
</dbReference>
<dbReference type="RefSeq" id="WP_025060084.1">
    <property type="nucleotide sequence ID" value="NZ_JAMC01000003.1"/>
</dbReference>